<dbReference type="InterPro" id="IPR016098">
    <property type="entry name" value="CAP/MinC_C"/>
</dbReference>
<dbReference type="Gene3D" id="3.30.160.540">
    <property type="match status" value="1"/>
</dbReference>
<keyword evidence="4 6" id="KW-0131">Cell cycle</keyword>
<dbReference type="PANTHER" id="PTHR34108">
    <property type="entry name" value="SEPTUM SITE-DETERMINING PROTEIN MINC"/>
    <property type="match status" value="1"/>
</dbReference>
<dbReference type="InterPro" id="IPR055219">
    <property type="entry name" value="MinC_N_1"/>
</dbReference>
<dbReference type="GO" id="GO:0000917">
    <property type="term" value="P:division septum assembly"/>
    <property type="evidence" value="ECO:0007669"/>
    <property type="project" value="UniProtKB-KW"/>
</dbReference>
<evidence type="ECO:0000256" key="4">
    <source>
        <dbReference type="ARBA" id="ARBA00023306"/>
    </source>
</evidence>
<comment type="subunit">
    <text evidence="5 6">Interacts with MinD and FtsZ.</text>
</comment>
<feature type="domain" description="Septum site-determining protein MinC N-terminal" evidence="8">
    <location>
        <begin position="11"/>
        <end position="89"/>
    </location>
</feature>
<dbReference type="SUPFAM" id="SSF63848">
    <property type="entry name" value="Cell-division inhibitor MinC, C-terminal domain"/>
    <property type="match status" value="1"/>
</dbReference>
<sequence length="230" mass="25564">MAQKQVKQQNVIIKGTKDGLTFVLNDQCAFDEILEELSDKLSERPQPQESDSNVVRIKLVTGKRYLEENQTELLQKVFNEHIQAVIDTIDTDVITKEQAEEMRLDNQITRLARVIRSGQVIEVRGDLLVIGDVNPGGTIKATGNIYVLGALRGIAHAGINGNKESVICAGLMNPSQLRIADVIRRPPESEDRMREQEMECAFVNGEDEMVLDRISKAGVVRPGITDEPGM</sequence>
<accession>A0A2W0H8U4</accession>
<evidence type="ECO:0000259" key="7">
    <source>
        <dbReference type="Pfam" id="PF03775"/>
    </source>
</evidence>
<feature type="domain" description="Septum formation inhibitor MinC C-terminal" evidence="7">
    <location>
        <begin position="112"/>
        <end position="209"/>
    </location>
</feature>
<dbReference type="HAMAP" id="MF_00267">
    <property type="entry name" value="MinC"/>
    <property type="match status" value="1"/>
</dbReference>
<evidence type="ECO:0000256" key="1">
    <source>
        <dbReference type="ARBA" id="ARBA00006291"/>
    </source>
</evidence>
<organism evidence="9 10">
    <name type="scientific">Alteribacter lacisalsi</name>
    <dbReference type="NCBI Taxonomy" id="2045244"/>
    <lineage>
        <taxon>Bacteria</taxon>
        <taxon>Bacillati</taxon>
        <taxon>Bacillota</taxon>
        <taxon>Bacilli</taxon>
        <taxon>Bacillales</taxon>
        <taxon>Bacillaceae</taxon>
        <taxon>Alteribacter</taxon>
    </lineage>
</organism>
<gene>
    <name evidence="6" type="primary">minC</name>
    <name evidence="9" type="ORF">CR205_01690</name>
</gene>
<name>A0A2W0H8U4_9BACI</name>
<dbReference type="Proteomes" id="UP000248066">
    <property type="component" value="Unassembled WGS sequence"/>
</dbReference>
<evidence type="ECO:0000256" key="5">
    <source>
        <dbReference type="ARBA" id="ARBA00046874"/>
    </source>
</evidence>
<dbReference type="GO" id="GO:1901891">
    <property type="term" value="P:regulation of cell septum assembly"/>
    <property type="evidence" value="ECO:0007669"/>
    <property type="project" value="InterPro"/>
</dbReference>
<dbReference type="RefSeq" id="WP_110516323.1">
    <property type="nucleotide sequence ID" value="NZ_PDOF01000001.1"/>
</dbReference>
<comment type="caution">
    <text evidence="9">The sequence shown here is derived from an EMBL/GenBank/DDBJ whole genome shotgun (WGS) entry which is preliminary data.</text>
</comment>
<dbReference type="InterPro" id="IPR013033">
    <property type="entry name" value="MinC"/>
</dbReference>
<dbReference type="Gene3D" id="2.160.20.70">
    <property type="match status" value="1"/>
</dbReference>
<dbReference type="NCBIfam" id="TIGR01222">
    <property type="entry name" value="minC"/>
    <property type="match status" value="1"/>
</dbReference>
<dbReference type="Pfam" id="PF22642">
    <property type="entry name" value="MinC_N_1"/>
    <property type="match status" value="1"/>
</dbReference>
<dbReference type="GO" id="GO:0000902">
    <property type="term" value="P:cell morphogenesis"/>
    <property type="evidence" value="ECO:0007669"/>
    <property type="project" value="InterPro"/>
</dbReference>
<keyword evidence="2 6" id="KW-0132">Cell division</keyword>
<evidence type="ECO:0000259" key="8">
    <source>
        <dbReference type="Pfam" id="PF22642"/>
    </source>
</evidence>
<proteinExistence type="inferred from homology"/>
<comment type="similarity">
    <text evidence="1 6">Belongs to the MinC family.</text>
</comment>
<dbReference type="Pfam" id="PF03775">
    <property type="entry name" value="MinC_C"/>
    <property type="match status" value="1"/>
</dbReference>
<evidence type="ECO:0000313" key="10">
    <source>
        <dbReference type="Proteomes" id="UP000248066"/>
    </source>
</evidence>
<dbReference type="InterPro" id="IPR005526">
    <property type="entry name" value="Septum_form_inhib_MinC_C"/>
</dbReference>
<dbReference type="AlphaFoldDB" id="A0A2W0H8U4"/>
<dbReference type="EMBL" id="PDOF01000001">
    <property type="protein sequence ID" value="PYZ97341.1"/>
    <property type="molecule type" value="Genomic_DNA"/>
</dbReference>
<dbReference type="OrthoDB" id="9790810at2"/>
<keyword evidence="10" id="KW-1185">Reference proteome</keyword>
<protein>
    <recommendedName>
        <fullName evidence="6">Probable septum site-determining protein MinC</fullName>
    </recommendedName>
</protein>
<dbReference type="InterPro" id="IPR036145">
    <property type="entry name" value="MinC_C_sf"/>
</dbReference>
<evidence type="ECO:0000313" key="9">
    <source>
        <dbReference type="EMBL" id="PYZ97341.1"/>
    </source>
</evidence>
<evidence type="ECO:0000256" key="2">
    <source>
        <dbReference type="ARBA" id="ARBA00022618"/>
    </source>
</evidence>
<evidence type="ECO:0000256" key="3">
    <source>
        <dbReference type="ARBA" id="ARBA00023210"/>
    </source>
</evidence>
<comment type="function">
    <text evidence="6">Cell division inhibitor that blocks the formation of polar Z ring septums. Rapidly oscillates between the poles of the cell to destabilize FtsZ filaments that have formed before they mature into polar Z rings. Prevents FtsZ polymerization.</text>
</comment>
<reference evidence="9 10" key="1">
    <citation type="submission" date="2017-10" db="EMBL/GenBank/DDBJ databases">
        <title>Bacillus sp. nov., a halophilic bacterium isolated from a Yangshapao Lake.</title>
        <authorList>
            <person name="Wang H."/>
        </authorList>
    </citation>
    <scope>NUCLEOTIDE SEQUENCE [LARGE SCALE GENOMIC DNA]</scope>
    <source>
        <strain evidence="9 10">YSP-3</strain>
    </source>
</reference>
<keyword evidence="3 6" id="KW-0717">Septation</keyword>
<evidence type="ECO:0000256" key="6">
    <source>
        <dbReference type="HAMAP-Rule" id="MF_00267"/>
    </source>
</evidence>
<dbReference type="PANTHER" id="PTHR34108:SF1">
    <property type="entry name" value="SEPTUM SITE-DETERMINING PROTEIN MINC"/>
    <property type="match status" value="1"/>
</dbReference>